<dbReference type="InterPro" id="IPR017871">
    <property type="entry name" value="ABC_transporter-like_CS"/>
</dbReference>
<dbReference type="AlphaFoldDB" id="A0A4Y3WJ53"/>
<protein>
    <submittedName>
        <fullName evidence="9">Putative oligopeptide ABC transporter, ATP-binding protein</fullName>
    </submittedName>
</protein>
<evidence type="ECO:0000256" key="7">
    <source>
        <dbReference type="ARBA" id="ARBA00023136"/>
    </source>
</evidence>
<evidence type="ECO:0000313" key="10">
    <source>
        <dbReference type="Proteomes" id="UP000320338"/>
    </source>
</evidence>
<evidence type="ECO:0000313" key="9">
    <source>
        <dbReference type="EMBL" id="GEC18281.1"/>
    </source>
</evidence>
<evidence type="ECO:0000256" key="3">
    <source>
        <dbReference type="ARBA" id="ARBA00022448"/>
    </source>
</evidence>
<dbReference type="PROSITE" id="PS00211">
    <property type="entry name" value="ABC_TRANSPORTER_1"/>
    <property type="match status" value="1"/>
</dbReference>
<keyword evidence="5" id="KW-0547">Nucleotide-binding</keyword>
<dbReference type="InterPro" id="IPR003593">
    <property type="entry name" value="AAA+_ATPase"/>
</dbReference>
<comment type="similarity">
    <text evidence="2">Belongs to the ABC transporter superfamily.</text>
</comment>
<dbReference type="Proteomes" id="UP000320338">
    <property type="component" value="Unassembled WGS sequence"/>
</dbReference>
<keyword evidence="7" id="KW-0472">Membrane</keyword>
<dbReference type="Pfam" id="PF00005">
    <property type="entry name" value="ABC_tran"/>
    <property type="match status" value="2"/>
</dbReference>
<dbReference type="InterPro" id="IPR027417">
    <property type="entry name" value="P-loop_NTPase"/>
</dbReference>
<name>A0A4Y3WJ53_9PSEU</name>
<reference evidence="9 10" key="1">
    <citation type="submission" date="2019-06" db="EMBL/GenBank/DDBJ databases">
        <title>Whole genome shotgun sequence of Pseudonocardia hydrocarbonoxydans NBRC 14498.</title>
        <authorList>
            <person name="Hosoyama A."/>
            <person name="Uohara A."/>
            <person name="Ohji S."/>
            <person name="Ichikawa N."/>
        </authorList>
    </citation>
    <scope>NUCLEOTIDE SEQUENCE [LARGE SCALE GENOMIC DNA]</scope>
    <source>
        <strain evidence="9 10">NBRC 14498</strain>
    </source>
</reference>
<organism evidence="9 10">
    <name type="scientific">Pseudonocardia hydrocarbonoxydans</name>
    <dbReference type="NCBI Taxonomy" id="76726"/>
    <lineage>
        <taxon>Bacteria</taxon>
        <taxon>Bacillati</taxon>
        <taxon>Actinomycetota</taxon>
        <taxon>Actinomycetes</taxon>
        <taxon>Pseudonocardiales</taxon>
        <taxon>Pseudonocardiaceae</taxon>
        <taxon>Pseudonocardia</taxon>
    </lineage>
</organism>
<proteinExistence type="inferred from homology"/>
<keyword evidence="10" id="KW-1185">Reference proteome</keyword>
<sequence length="484" mass="50032">MTDPLVVDALTVTYPDGHRALDAVSLTVGAGERWAVVGRSGSGKTTLVRAVLGLLPPRTRVTGSIRVGGQEVLGAPEAVLRAVRGLVAGYVPQDPYAACDPLRTVGHHVTEAWAVHRRRPPDGAVSAALDGVGIPDGGRRALQHPHQWSGGMLQRATLVAATAHAPLLTLADEPTSALDAELADDVLDLVRRTCGALLLISHDLALVARHTDSTLVLADGAAVETGPAARVLRSPTAPETRELVAAATVVPRAAPAAAPGAPVARADGVSRRYGDVTAVEDATLTVAAGEIVGIVGRSGSGKSTLARLIGGMERPDTGTVRLGAGDGRLRPGFVMPIFQDPVASLDRRWALWRTLTEPALARGERHSRRARRALATEALERVGLGDIDVDRLPGSLSVGQAQRVAVARALAARPALLIADEPTASLDVASAAAITALLREIADAGAALLVVSHDAPRLGGYADRVVTMDAGHLTEDGALRDAPV</sequence>
<dbReference type="OrthoDB" id="4008250at2"/>
<keyword evidence="6 9" id="KW-0067">ATP-binding</keyword>
<dbReference type="RefSeq" id="WP_141276712.1">
    <property type="nucleotide sequence ID" value="NZ_BAAARZ010000025.1"/>
</dbReference>
<dbReference type="GO" id="GO:0005886">
    <property type="term" value="C:plasma membrane"/>
    <property type="evidence" value="ECO:0007669"/>
    <property type="project" value="UniProtKB-SubCell"/>
</dbReference>
<dbReference type="PANTHER" id="PTHR43297:SF2">
    <property type="entry name" value="DIPEPTIDE TRANSPORT ATP-BINDING PROTEIN DPPD"/>
    <property type="match status" value="1"/>
</dbReference>
<evidence type="ECO:0000259" key="8">
    <source>
        <dbReference type="PROSITE" id="PS50893"/>
    </source>
</evidence>
<gene>
    <name evidence="9" type="ORF">PHY01_05640</name>
</gene>
<comment type="subcellular location">
    <subcellularLocation>
        <location evidence="1">Cell membrane</location>
        <topology evidence="1">Peripheral membrane protein</topology>
    </subcellularLocation>
</comment>
<feature type="domain" description="ABC transporter" evidence="8">
    <location>
        <begin position="264"/>
        <end position="484"/>
    </location>
</feature>
<evidence type="ECO:0000256" key="1">
    <source>
        <dbReference type="ARBA" id="ARBA00004202"/>
    </source>
</evidence>
<dbReference type="PANTHER" id="PTHR43297">
    <property type="entry name" value="OLIGOPEPTIDE TRANSPORT ATP-BINDING PROTEIN APPD"/>
    <property type="match status" value="1"/>
</dbReference>
<feature type="domain" description="ABC transporter" evidence="8">
    <location>
        <begin position="5"/>
        <end position="244"/>
    </location>
</feature>
<dbReference type="InterPro" id="IPR050388">
    <property type="entry name" value="ABC_Ni/Peptide_Import"/>
</dbReference>
<dbReference type="GO" id="GO:0016887">
    <property type="term" value="F:ATP hydrolysis activity"/>
    <property type="evidence" value="ECO:0007669"/>
    <property type="project" value="InterPro"/>
</dbReference>
<evidence type="ECO:0000256" key="5">
    <source>
        <dbReference type="ARBA" id="ARBA00022741"/>
    </source>
</evidence>
<dbReference type="PROSITE" id="PS50893">
    <property type="entry name" value="ABC_TRANSPORTER_2"/>
    <property type="match status" value="2"/>
</dbReference>
<dbReference type="Gene3D" id="3.40.50.300">
    <property type="entry name" value="P-loop containing nucleotide triphosphate hydrolases"/>
    <property type="match status" value="2"/>
</dbReference>
<comment type="caution">
    <text evidence="9">The sequence shown here is derived from an EMBL/GenBank/DDBJ whole genome shotgun (WGS) entry which is preliminary data.</text>
</comment>
<accession>A0A4Y3WJ53</accession>
<keyword evidence="4" id="KW-1003">Cell membrane</keyword>
<evidence type="ECO:0000256" key="4">
    <source>
        <dbReference type="ARBA" id="ARBA00022475"/>
    </source>
</evidence>
<evidence type="ECO:0000256" key="6">
    <source>
        <dbReference type="ARBA" id="ARBA00022840"/>
    </source>
</evidence>
<dbReference type="InterPro" id="IPR003439">
    <property type="entry name" value="ABC_transporter-like_ATP-bd"/>
</dbReference>
<keyword evidence="3" id="KW-0813">Transport</keyword>
<dbReference type="EMBL" id="BJNG01000005">
    <property type="protein sequence ID" value="GEC18281.1"/>
    <property type="molecule type" value="Genomic_DNA"/>
</dbReference>
<dbReference type="GO" id="GO:0005524">
    <property type="term" value="F:ATP binding"/>
    <property type="evidence" value="ECO:0007669"/>
    <property type="project" value="UniProtKB-KW"/>
</dbReference>
<evidence type="ECO:0000256" key="2">
    <source>
        <dbReference type="ARBA" id="ARBA00005417"/>
    </source>
</evidence>
<dbReference type="SMART" id="SM00382">
    <property type="entry name" value="AAA"/>
    <property type="match status" value="2"/>
</dbReference>
<dbReference type="SUPFAM" id="SSF52540">
    <property type="entry name" value="P-loop containing nucleoside triphosphate hydrolases"/>
    <property type="match status" value="2"/>
</dbReference>